<protein>
    <submittedName>
        <fullName evidence="1">Uncharacterized protein</fullName>
    </submittedName>
</protein>
<accession>A0A6A6VLV6</accession>
<proteinExistence type="predicted"/>
<evidence type="ECO:0000313" key="2">
    <source>
        <dbReference type="Proteomes" id="UP000799440"/>
    </source>
</evidence>
<reference evidence="1" key="1">
    <citation type="journal article" date="2020" name="Stud. Mycol.">
        <title>101 Dothideomycetes genomes: a test case for predicting lifestyles and emergence of pathogens.</title>
        <authorList>
            <person name="Haridas S."/>
            <person name="Albert R."/>
            <person name="Binder M."/>
            <person name="Bloem J."/>
            <person name="Labutti K."/>
            <person name="Salamov A."/>
            <person name="Andreopoulos B."/>
            <person name="Baker S."/>
            <person name="Barry K."/>
            <person name="Bills G."/>
            <person name="Bluhm B."/>
            <person name="Cannon C."/>
            <person name="Castanera R."/>
            <person name="Culley D."/>
            <person name="Daum C."/>
            <person name="Ezra D."/>
            <person name="Gonzalez J."/>
            <person name="Henrissat B."/>
            <person name="Kuo A."/>
            <person name="Liang C."/>
            <person name="Lipzen A."/>
            <person name="Lutzoni F."/>
            <person name="Magnuson J."/>
            <person name="Mondo S."/>
            <person name="Nolan M."/>
            <person name="Ohm R."/>
            <person name="Pangilinan J."/>
            <person name="Park H.-J."/>
            <person name="Ramirez L."/>
            <person name="Alfaro M."/>
            <person name="Sun H."/>
            <person name="Tritt A."/>
            <person name="Yoshinaga Y."/>
            <person name="Zwiers L.-H."/>
            <person name="Turgeon B."/>
            <person name="Goodwin S."/>
            <person name="Spatafora J."/>
            <person name="Crous P."/>
            <person name="Grigoriev I."/>
        </authorList>
    </citation>
    <scope>NUCLEOTIDE SEQUENCE</scope>
    <source>
        <strain evidence="1">CBS 119925</strain>
    </source>
</reference>
<dbReference type="AlphaFoldDB" id="A0A6A6VLV6"/>
<evidence type="ECO:0000313" key="1">
    <source>
        <dbReference type="EMBL" id="KAF2750127.1"/>
    </source>
</evidence>
<dbReference type="OrthoDB" id="3938867at2759"/>
<dbReference type="Proteomes" id="UP000799440">
    <property type="component" value="Unassembled WGS sequence"/>
</dbReference>
<gene>
    <name evidence="1" type="ORF">M011DRAFT_231055</name>
</gene>
<sequence length="430" mass="49214">MGTRGLFVVKWRGRYYVYYNHWDSYPGGLGQTILEGIPDGRQSPSKYEEWLRALRARFSRLKDDLDRQVLTISIQTLLDGQQLGRGGLERYPTFVMVPTYPAYPYYEWCYTVDLDREAFIVNLCCMFDLRHVPSCWQSLLPQAKQYFFGNEAARVHESILPKADRTCLSNLQASPQEHLSSYLRLNPTVLEPLRKSHLNRQPHFAVGKHLFDWFTRSSGYNDIISTAAKTALHTTEVLFRESVFILLCLASCSTELVRLIPSTNIIFPRQDKGHFLWDEPKFVGINHGDNPTSKSPSDFEFASRPFEGFHLPNTRAQCSPESDHYWLGDILILLVLELESEAQTHRSICKVAEIGRATGKTTFNAIIATPVYVVLVRVLADSLQHSKVLPLVAGMTRDRGNGNHAEQVAPPEISGRCHLERFDRRTKQYF</sequence>
<name>A0A6A6VLV6_9PLEO</name>
<dbReference type="EMBL" id="MU006564">
    <property type="protein sequence ID" value="KAF2750127.1"/>
    <property type="molecule type" value="Genomic_DNA"/>
</dbReference>
<keyword evidence="2" id="KW-1185">Reference proteome</keyword>
<organism evidence="1 2">
    <name type="scientific">Sporormia fimetaria CBS 119925</name>
    <dbReference type="NCBI Taxonomy" id="1340428"/>
    <lineage>
        <taxon>Eukaryota</taxon>
        <taxon>Fungi</taxon>
        <taxon>Dikarya</taxon>
        <taxon>Ascomycota</taxon>
        <taxon>Pezizomycotina</taxon>
        <taxon>Dothideomycetes</taxon>
        <taxon>Pleosporomycetidae</taxon>
        <taxon>Pleosporales</taxon>
        <taxon>Sporormiaceae</taxon>
        <taxon>Sporormia</taxon>
    </lineage>
</organism>